<evidence type="ECO:0000313" key="3">
    <source>
        <dbReference type="Proteomes" id="UP001212042"/>
    </source>
</evidence>
<comment type="caution">
    <text evidence="2">The sequence shown here is derived from an EMBL/GenBank/DDBJ whole genome shotgun (WGS) entry which is preliminary data.</text>
</comment>
<accession>A0ABT4XL66</accession>
<name>A0ABT4XL66_9PSED</name>
<feature type="coiled-coil region" evidence="1">
    <location>
        <begin position="109"/>
        <end position="162"/>
    </location>
</feature>
<evidence type="ECO:0000256" key="1">
    <source>
        <dbReference type="SAM" id="Coils"/>
    </source>
</evidence>
<keyword evidence="1" id="KW-0175">Coiled coil</keyword>
<proteinExistence type="predicted"/>
<dbReference type="Proteomes" id="UP001212042">
    <property type="component" value="Unassembled WGS sequence"/>
</dbReference>
<organism evidence="2 3">
    <name type="scientific">Pseudomonas aestuarii</name>
    <dbReference type="NCBI Taxonomy" id="3018340"/>
    <lineage>
        <taxon>Bacteria</taxon>
        <taxon>Pseudomonadati</taxon>
        <taxon>Pseudomonadota</taxon>
        <taxon>Gammaproteobacteria</taxon>
        <taxon>Pseudomonadales</taxon>
        <taxon>Pseudomonadaceae</taxon>
        <taxon>Pseudomonas</taxon>
    </lineage>
</organism>
<evidence type="ECO:0000313" key="2">
    <source>
        <dbReference type="EMBL" id="MDA7088971.1"/>
    </source>
</evidence>
<sequence>MGTTIDKSRLKWINSHDRVQMQWAWQYLSTKDVDTQQHDGAALVPLMASWPDDAKHRELLHLMSAAWRQKKCRSQSPGKKAYNFLLPTSAQANLKHLARIRRTTITTALEQLITDALEAEKRHNQILKDRQDEQKGKLAEMKAKLDATRERAKEQTNEQANKISELGKVAKQLAAEVSTQLKNLYEAQLQANSTLNEEDKAAVDELVQEAQEEIKERLALPKWLDAFNSRPYFYKPSKANSGT</sequence>
<dbReference type="RefSeq" id="WP_271349862.1">
    <property type="nucleotide sequence ID" value="NZ_JAQJZJ010000013.1"/>
</dbReference>
<gene>
    <name evidence="2" type="ORF">PH586_21555</name>
</gene>
<protein>
    <submittedName>
        <fullName evidence="2">Uncharacterized protein</fullName>
    </submittedName>
</protein>
<reference evidence="2 3" key="1">
    <citation type="submission" date="2023-01" db="EMBL/GenBank/DDBJ databases">
        <title>Pseudomonas SA3-5T sp. nov., isolated from tidal flat sediment.</title>
        <authorList>
            <person name="Kim H.S."/>
            <person name="Kim J.-S."/>
            <person name="Suh M.K."/>
            <person name="Eom M.K."/>
            <person name="Lee J.-S."/>
        </authorList>
    </citation>
    <scope>NUCLEOTIDE SEQUENCE [LARGE SCALE GENOMIC DNA]</scope>
    <source>
        <strain evidence="2 3">SA3-5</strain>
    </source>
</reference>
<keyword evidence="3" id="KW-1185">Reference proteome</keyword>
<dbReference type="EMBL" id="JAQJZJ010000013">
    <property type="protein sequence ID" value="MDA7088971.1"/>
    <property type="molecule type" value="Genomic_DNA"/>
</dbReference>